<accession>A0A1E5SY14</accession>
<dbReference type="EMBL" id="MDGQ01000005">
    <property type="protein sequence ID" value="OEK04006.1"/>
    <property type="molecule type" value="Genomic_DNA"/>
</dbReference>
<reference evidence="2 3" key="1">
    <citation type="submission" date="2016-08" db="EMBL/GenBank/DDBJ databases">
        <title>Draft genome of Fabibacter sp. strain SK-8.</title>
        <authorList>
            <person name="Wong S.-K."/>
            <person name="Hamasaki K."/>
            <person name="Yoshizawa S."/>
        </authorList>
    </citation>
    <scope>NUCLEOTIDE SEQUENCE [LARGE SCALE GENOMIC DNA]</scope>
    <source>
        <strain evidence="2 3">SK-8</strain>
    </source>
</reference>
<sequence>MKQLLIIALCLMSLSALGQSKKKQDLAAIKEMCGCYKVKFTFAETFAPDRRYEFHKNYKSKGLEWVQLVEDDKNKVSLQHLLIVAPKTIVKHWRQDWLYQNTALYTYDKDNSWKYKELPKKEVKGQWTQKVYQVDGSLRYEGSASWVHVDGRHYWENTADSPLPRREYSKRSDYNLMVRTNRQEITEDGWIHEQDNDKVIRSEKGDKLLAEEKGWNTYTKVDDSECKDAQEWWAKNERYWSDVRKVWDELFAAQETLTFKDKVEEKSLFEKIFALGDKAVGADVYNSESVRKEVKAIIAAFQE</sequence>
<organism evidence="2 3">
    <name type="scientific">Roseivirga misakiensis</name>
    <dbReference type="NCBI Taxonomy" id="1563681"/>
    <lineage>
        <taxon>Bacteria</taxon>
        <taxon>Pseudomonadati</taxon>
        <taxon>Bacteroidota</taxon>
        <taxon>Cytophagia</taxon>
        <taxon>Cytophagales</taxon>
        <taxon>Roseivirgaceae</taxon>
        <taxon>Roseivirga</taxon>
    </lineage>
</organism>
<feature type="signal peptide" evidence="1">
    <location>
        <begin position="1"/>
        <end position="18"/>
    </location>
</feature>
<gene>
    <name evidence="2" type="ORF">BFP71_10945</name>
</gene>
<feature type="chain" id="PRO_5009185668" evidence="1">
    <location>
        <begin position="19"/>
        <end position="303"/>
    </location>
</feature>
<dbReference type="Pfam" id="PF20311">
    <property type="entry name" value="DUF6607"/>
    <property type="match status" value="1"/>
</dbReference>
<dbReference type="STRING" id="1563681.BFP71_10945"/>
<dbReference type="RefSeq" id="WP_069835511.1">
    <property type="nucleotide sequence ID" value="NZ_MDGQ01000005.1"/>
</dbReference>
<evidence type="ECO:0000256" key="1">
    <source>
        <dbReference type="SAM" id="SignalP"/>
    </source>
</evidence>
<dbReference type="AlphaFoldDB" id="A0A1E5SY14"/>
<evidence type="ECO:0000313" key="3">
    <source>
        <dbReference type="Proteomes" id="UP000095552"/>
    </source>
</evidence>
<comment type="caution">
    <text evidence="2">The sequence shown here is derived from an EMBL/GenBank/DDBJ whole genome shotgun (WGS) entry which is preliminary data.</text>
</comment>
<keyword evidence="3" id="KW-1185">Reference proteome</keyword>
<protein>
    <submittedName>
        <fullName evidence="2">Uncharacterized protein</fullName>
    </submittedName>
</protein>
<dbReference type="OrthoDB" id="8564954at2"/>
<dbReference type="Proteomes" id="UP000095552">
    <property type="component" value="Unassembled WGS sequence"/>
</dbReference>
<dbReference type="InterPro" id="IPR046715">
    <property type="entry name" value="DUF6607"/>
</dbReference>
<name>A0A1E5SY14_9BACT</name>
<keyword evidence="1" id="KW-0732">Signal</keyword>
<evidence type="ECO:0000313" key="2">
    <source>
        <dbReference type="EMBL" id="OEK04006.1"/>
    </source>
</evidence>
<proteinExistence type="predicted"/>